<dbReference type="SUPFAM" id="SSF48452">
    <property type="entry name" value="TPR-like"/>
    <property type="match status" value="1"/>
</dbReference>
<dbReference type="Proteomes" id="UP000320672">
    <property type="component" value="Chromosome"/>
</dbReference>
<keyword evidence="2 3" id="KW-0802">TPR repeat</keyword>
<dbReference type="Pfam" id="PF13432">
    <property type="entry name" value="TPR_16"/>
    <property type="match status" value="1"/>
</dbReference>
<dbReference type="InterPro" id="IPR019734">
    <property type="entry name" value="TPR_rpt"/>
</dbReference>
<keyword evidence="7" id="KW-1185">Reference proteome</keyword>
<evidence type="ECO:0000256" key="2">
    <source>
        <dbReference type="ARBA" id="ARBA00022803"/>
    </source>
</evidence>
<gene>
    <name evidence="6" type="ORF">FF011L_15610</name>
</gene>
<feature type="region of interest" description="Disordered" evidence="4">
    <location>
        <begin position="475"/>
        <end position="516"/>
    </location>
</feature>
<feature type="region of interest" description="Disordered" evidence="4">
    <location>
        <begin position="353"/>
        <end position="379"/>
    </location>
</feature>
<evidence type="ECO:0000313" key="6">
    <source>
        <dbReference type="EMBL" id="QDS92812.1"/>
    </source>
</evidence>
<proteinExistence type="predicted"/>
<sequence precursor="true">MFRTTILLLFVSFLLNALPEQADGQTALRGRVTELNTNSKHQIPIAGASIRLFSDNSNAGRVAEKPVPLATTTTDGNGFYSISGLPLEKVIFEISAEGYESQKDGRAIQLTRSIRNETTNFVLKKPADKIQPSAVLKVKLFHRFAAVDREVSGVVIAREVTTGQMVQGLSPYSQQESEQDLMLVPGTWNVSASWNGNVSQYPNPIEIKSGDLKEIELRFQHVAVTPGSLASALVSVQHFDSENLAAAEQTLPEVTFFSKDRSTRIDATVTAVDQSELAQITDSGNVDGLKWYWAEGKGFTPGDFFAEARLAGMPTATSGTESLSYSDLTIFHLSLQSRSELGKLSGRLTKDIEALPEDSEEEPSPETEPQSEGDATPPQKALAGWDIVAIHSEKKTTRKTTSNLDGDYELLLSPGLWWVQAVEPVSARELVSSPPVPILASKGSDATHDIHLSQSIESIVPSGHYAIVGVERLPAKDGNSEDPTSIPPTVTFVADSTPRQPASVPSATKPTNQSVPEDDVKSLLRIDGSTKLLTSAQLEELGIPATMSGGQAWFLTEPVQPLGLGTYHVAATLEKYHDQRSSSKETSDGQVFFHLQMAPQKSSGSLLGKVVDATTNQPIPNSKIHLALTKTAEEITQEKDGNFSLPEISEGRWMITATADGYSPSIAKLIDVTAGKPTTFHLELMPQKPLTTDAFAIVGVENLGSALPVITFHSPEHEQGTEANLNPLSAENATRLASDYRDGWTYFMATPPEPLDATRILVRGTSDGSQPVQSESQQVQYGSSTIFQLQLKKVPAPLAANSGSLHGRVEGVNAEGEYLGLVANATIELMQFETGVILATTVSDANGYYQFNHLPSAKLKFRLHAKNYTSENSDRGFELKSTEEPQVLDFMMTKQDPTDTRTQLAIGVWQESPSGESTRVENATVVIEHGEGFNNRQVVSLKPHQDYRFEAKPEVLSISASAPGFVDSVAQQITLRKGDQTTLKIILQPMVSDARVLVSVARDTDDKSATQPSVALVPNGKHAASISTKLSPVDKADIAALTLDTGTPIDWYWAQTENAVLPGDYHAEGKLANYPLASSSTQTISSGGTTIFHLSLTPQDQTFYVAGTATESGEKQLLPNSQVQFESIQNQERKSVSTDSNGRYSVVLGPGDWWARATPPAEKAQLTSATPKRISVPKSANLTHNFVFTHSAETKPLKPELVAIVAVPLASTDSPSPSVSFTAQNGLIYSRPAMQIQAADLERLGVHEMTGYQWYTAKITLPPGLVSASANLAGFETVKTAAQAVTPGRTTRYLLTLHPEQKSDSSLLVRIVDARSKSLLKTASVQLIRRYERQDIHVFGGIAGPEKVPPGEAWLIAQAKGFHNSAPQAVQLISGKQAVAEVALKPLEKQSPAATAFALLDVYDNGPMCSSPPAPAVQFVSLDHSAKVPGNIKKLSESDEKQVFQATPSTPLGGGNWKVVATIGEKEQQSQPKQLSEQTPNVFSLVFEFPRTVARGSIGVWAQSTSPAKIKQYRQIKLAKDTFYETRQWSEDNTKAYQSLEQQLAALRSSDMLDATVKLVSQDPLASPISLKSFEDQAINPGWYWVTAAAPGYQTNQPIRLVVGCDGQIQLDIPLAPESDTTKTTLQALVRVDSTVYDTAPVSPRPVYSLLLSPRHSLMGLLTYPAADNLPKVSFHQESRAPGDSPEPIDAIVNPLDSDAAKRLGIDDTSGTKWYWARSKTSVTEGTFFATASLAEYSGDETAPQIVTAATSPTFELKLSNRPSTGPGKLFVNVLAEPGEEMVTDASVSIRSIESGRVEQSVTTYGQPAEFDVLPGRWEVSVQKEGFEPYQHARRIQLRAGHSETCTARLQKLAPDKTPFGALDVLVAVRHSQTPISGSPTIVAQFENTFEVTEQVPESIEKINSEGEVYTVSTMRERKKHAKLTAELPIENIATVSPTHLKGMGIPLANYPANEWTWFLGKATADELQSVLGNLGQGQPLIGSTVSARIELLGYSVDRVPTGSVLLDSKTVLDATMQPVRPQLNFLAEDSQTQQPISNVRVSVWSSERGQSFSDAMTVQTDQEGKAALELPQSGEYKILANASEFEPYSDVVMFNASNVDKTIPLSSKTMGATFLSGKVVESSNRDRSITGATISLTPLENDANNPMPNVVTNDQGEFRQNEVPTGRYKVKVTAEGFASSMLSIEVIPGVPPLEVALTKRNAAFENALHMLLTKGWDDPKAAQTYFQAAKQANPKGPLVDYAMGIVLANQAQLQASLQHFGSSLRNRDGSFVWDRAAEGRLWGNVKTDNTTQAVKDMVGLAGLYGNRTPTHASLDTAKRMGNIVGLLMGGPPADLRKQISGKLSKEHLVAFNRGLDQTMNANSETDSEPDAQAWQRRATEIDSELKRLKAALASILQTEKSAIQNQRVEFNPKQEELDRLTEERKQQTARLESLRRDGQSKSKQAIDLSHEIIEKGVRITQLEKAKTVLETQIRTLTKTNDPQKQNLQTQIEDLEEEKNNKANRMEEKGTTEPPGSPSRSLLPFPLDQHRQELLDFISYSGNTPETTPRPQPLSMDPPVGPKNPAPKPALSAAPNPKPPPPDNSQLAEEKFRLGRQKFDQGDNAGANKLFAETNALNPNHFGAWALRGHLAYNAGKKLAAITYLSKAIEIRPEDPDPYFDRGNCWLQSEAFEKAIADFSISLRIVGNSNRDFRAEALSKRAESYYRSGQVDRCMEDADQAIHSNADFGPGYRMLALGLMHRKQYPDAIEVLSTAIRIDSSDIIAIQNRSKCFVALTPTQNQVQADPTKLRLYKTTLQRALNDIDTCARINPHERAIQAEQAAIRQALLWEPMRELQREPRKELPRKPGVVQGY</sequence>
<feature type="compositionally biased region" description="Acidic residues" evidence="4">
    <location>
        <begin position="354"/>
        <end position="371"/>
    </location>
</feature>
<dbReference type="InterPro" id="IPR013783">
    <property type="entry name" value="Ig-like_fold"/>
</dbReference>
<keyword evidence="5" id="KW-0732">Signal</keyword>
<dbReference type="Gene3D" id="2.60.40.10">
    <property type="entry name" value="Immunoglobulins"/>
    <property type="match status" value="1"/>
</dbReference>
<dbReference type="InterPro" id="IPR013784">
    <property type="entry name" value="Carb-bd-like_fold"/>
</dbReference>
<dbReference type="EMBL" id="CP036262">
    <property type="protein sequence ID" value="QDS92812.1"/>
    <property type="molecule type" value="Genomic_DNA"/>
</dbReference>
<dbReference type="InterPro" id="IPR011990">
    <property type="entry name" value="TPR-like_helical_dom_sf"/>
</dbReference>
<feature type="compositionally biased region" description="Pro residues" evidence="4">
    <location>
        <begin position="2559"/>
        <end position="2568"/>
    </location>
</feature>
<feature type="signal peptide" evidence="5">
    <location>
        <begin position="1"/>
        <end position="22"/>
    </location>
</feature>
<dbReference type="KEGG" id="rml:FF011L_15610"/>
<dbReference type="Gene3D" id="2.60.40.1120">
    <property type="entry name" value="Carboxypeptidase-like, regulatory domain"/>
    <property type="match status" value="4"/>
</dbReference>
<accession>A0A517MD44</accession>
<dbReference type="InterPro" id="IPR050498">
    <property type="entry name" value="Ycf3"/>
</dbReference>
<feature type="compositionally biased region" description="Polar residues" evidence="4">
    <location>
        <begin position="2540"/>
        <end position="2549"/>
    </location>
</feature>
<dbReference type="RefSeq" id="WP_145351007.1">
    <property type="nucleotide sequence ID" value="NZ_CP036262.1"/>
</dbReference>
<reference evidence="6 7" key="1">
    <citation type="submission" date="2019-02" db="EMBL/GenBank/DDBJ databases">
        <title>Deep-cultivation of Planctomycetes and their phenomic and genomic characterization uncovers novel biology.</title>
        <authorList>
            <person name="Wiegand S."/>
            <person name="Jogler M."/>
            <person name="Boedeker C."/>
            <person name="Pinto D."/>
            <person name="Vollmers J."/>
            <person name="Rivas-Marin E."/>
            <person name="Kohn T."/>
            <person name="Peeters S.H."/>
            <person name="Heuer A."/>
            <person name="Rast P."/>
            <person name="Oberbeckmann S."/>
            <person name="Bunk B."/>
            <person name="Jeske O."/>
            <person name="Meyerdierks A."/>
            <person name="Storesund J.E."/>
            <person name="Kallscheuer N."/>
            <person name="Luecker S."/>
            <person name="Lage O.M."/>
            <person name="Pohl T."/>
            <person name="Merkel B.J."/>
            <person name="Hornburger P."/>
            <person name="Mueller R.-W."/>
            <person name="Bruemmer F."/>
            <person name="Labrenz M."/>
            <person name="Spormann A.M."/>
            <person name="Op den Camp H."/>
            <person name="Overmann J."/>
            <person name="Amann R."/>
            <person name="Jetten M.S.M."/>
            <person name="Mascher T."/>
            <person name="Medema M.H."/>
            <person name="Devos D.P."/>
            <person name="Kaster A.-K."/>
            <person name="Ovreas L."/>
            <person name="Rohde M."/>
            <person name="Galperin M.Y."/>
            <person name="Jogler C."/>
        </authorList>
    </citation>
    <scope>NUCLEOTIDE SEQUENCE [LARGE SCALE GENOMIC DNA]</scope>
    <source>
        <strain evidence="6 7">FF011L</strain>
    </source>
</reference>
<evidence type="ECO:0000313" key="7">
    <source>
        <dbReference type="Proteomes" id="UP000320672"/>
    </source>
</evidence>
<feature type="region of interest" description="Disordered" evidence="4">
    <location>
        <begin position="2540"/>
        <end position="2587"/>
    </location>
</feature>
<dbReference type="GO" id="GO:0030246">
    <property type="term" value="F:carbohydrate binding"/>
    <property type="evidence" value="ECO:0007669"/>
    <property type="project" value="InterPro"/>
</dbReference>
<feature type="compositionally biased region" description="Polar residues" evidence="4">
    <location>
        <begin position="497"/>
        <end position="515"/>
    </location>
</feature>
<evidence type="ECO:0000256" key="1">
    <source>
        <dbReference type="ARBA" id="ARBA00022737"/>
    </source>
</evidence>
<feature type="chain" id="PRO_5021840587" evidence="5">
    <location>
        <begin position="23"/>
        <end position="2854"/>
    </location>
</feature>
<dbReference type="PANTHER" id="PTHR44858">
    <property type="entry name" value="TETRATRICOPEPTIDE REPEAT PROTEIN 6"/>
    <property type="match status" value="1"/>
</dbReference>
<dbReference type="Pfam" id="PF13620">
    <property type="entry name" value="CarboxypepD_reg"/>
    <property type="match status" value="2"/>
</dbReference>
<feature type="region of interest" description="Disordered" evidence="4">
    <location>
        <begin position="2408"/>
        <end position="2445"/>
    </location>
</feature>
<name>A0A517MD44_9BACT</name>
<feature type="compositionally biased region" description="Basic and acidic residues" evidence="4">
    <location>
        <begin position="2411"/>
        <end position="2441"/>
    </location>
</feature>
<keyword evidence="1" id="KW-0677">Repeat</keyword>
<dbReference type="OrthoDB" id="222215at2"/>
<evidence type="ECO:0000256" key="5">
    <source>
        <dbReference type="SAM" id="SignalP"/>
    </source>
</evidence>
<feature type="compositionally biased region" description="Basic and acidic residues" evidence="4">
    <location>
        <begin position="2498"/>
        <end position="2511"/>
    </location>
</feature>
<feature type="region of interest" description="Disordered" evidence="4">
    <location>
        <begin position="2498"/>
        <end position="2524"/>
    </location>
</feature>
<feature type="repeat" description="TPR" evidence="3">
    <location>
        <begin position="2622"/>
        <end position="2655"/>
    </location>
</feature>
<protein>
    <submittedName>
        <fullName evidence="6">Cna protein B-type domain protein</fullName>
    </submittedName>
</protein>
<evidence type="ECO:0000256" key="3">
    <source>
        <dbReference type="PROSITE-ProRule" id="PRU00339"/>
    </source>
</evidence>
<evidence type="ECO:0000256" key="4">
    <source>
        <dbReference type="SAM" id="MobiDB-lite"/>
    </source>
</evidence>
<organism evidence="6 7">
    <name type="scientific">Roseimaritima multifibrata</name>
    <dbReference type="NCBI Taxonomy" id="1930274"/>
    <lineage>
        <taxon>Bacteria</taxon>
        <taxon>Pseudomonadati</taxon>
        <taxon>Planctomycetota</taxon>
        <taxon>Planctomycetia</taxon>
        <taxon>Pirellulales</taxon>
        <taxon>Pirellulaceae</taxon>
        <taxon>Roseimaritima</taxon>
    </lineage>
</organism>
<dbReference type="PANTHER" id="PTHR44858:SF1">
    <property type="entry name" value="UDP-N-ACETYLGLUCOSAMINE--PEPTIDE N-ACETYLGLUCOSAMINYLTRANSFERASE SPINDLY-RELATED"/>
    <property type="match status" value="1"/>
</dbReference>
<dbReference type="Gene3D" id="1.25.40.10">
    <property type="entry name" value="Tetratricopeptide repeat domain"/>
    <property type="match status" value="2"/>
</dbReference>
<dbReference type="SMART" id="SM00028">
    <property type="entry name" value="TPR"/>
    <property type="match status" value="5"/>
</dbReference>
<dbReference type="SUPFAM" id="SSF49452">
    <property type="entry name" value="Starch-binding domain-like"/>
    <property type="match status" value="2"/>
</dbReference>
<dbReference type="PROSITE" id="PS50005">
    <property type="entry name" value="TPR"/>
    <property type="match status" value="1"/>
</dbReference>
<dbReference type="SUPFAM" id="SSF49464">
    <property type="entry name" value="Carboxypeptidase regulatory domain-like"/>
    <property type="match status" value="1"/>
</dbReference>
<dbReference type="InterPro" id="IPR008969">
    <property type="entry name" value="CarboxyPept-like_regulatory"/>
</dbReference>